<protein>
    <recommendedName>
        <fullName evidence="6 11">1-acyl-sn-glycerol-3-phosphate acyltransferase</fullName>
        <ecNumber evidence="5 11">2.3.1.51</ecNumber>
    </recommendedName>
</protein>
<evidence type="ECO:0000256" key="3">
    <source>
        <dbReference type="ARBA" id="ARBA00005189"/>
    </source>
</evidence>
<dbReference type="KEGG" id="msil:METEAL_28170"/>
<keyword evidence="12" id="KW-0812">Transmembrane</keyword>
<proteinExistence type="inferred from homology"/>
<dbReference type="GO" id="GO:0016020">
    <property type="term" value="C:membrane"/>
    <property type="evidence" value="ECO:0007669"/>
    <property type="project" value="InterPro"/>
</dbReference>
<dbReference type="SMART" id="SM00563">
    <property type="entry name" value="PlsC"/>
    <property type="match status" value="1"/>
</dbReference>
<evidence type="ECO:0000256" key="2">
    <source>
        <dbReference type="ARBA" id="ARBA00004728"/>
    </source>
</evidence>
<comment type="catalytic activity">
    <reaction evidence="1 11">
        <text>a 1-acyl-sn-glycero-3-phosphate + an acyl-CoA = a 1,2-diacyl-sn-glycero-3-phosphate + CoA</text>
        <dbReference type="Rhea" id="RHEA:19709"/>
        <dbReference type="ChEBI" id="CHEBI:57287"/>
        <dbReference type="ChEBI" id="CHEBI:57970"/>
        <dbReference type="ChEBI" id="CHEBI:58342"/>
        <dbReference type="ChEBI" id="CHEBI:58608"/>
        <dbReference type="EC" id="2.3.1.51"/>
    </reaction>
</comment>
<evidence type="ECO:0000256" key="1">
    <source>
        <dbReference type="ARBA" id="ARBA00001141"/>
    </source>
</evidence>
<comment type="pathway">
    <text evidence="2">Phospholipid metabolism; CDP-diacylglycerol biosynthesis; CDP-diacylglycerol from sn-glycerol 3-phosphate: step 2/3.</text>
</comment>
<dbReference type="EMBL" id="AP027080">
    <property type="protein sequence ID" value="BDU73643.1"/>
    <property type="molecule type" value="Genomic_DNA"/>
</dbReference>
<dbReference type="PANTHER" id="PTHR10434">
    <property type="entry name" value="1-ACYL-SN-GLYCEROL-3-PHOSPHATE ACYLTRANSFERASE"/>
    <property type="match status" value="1"/>
</dbReference>
<comment type="pathway">
    <text evidence="3">Lipid metabolism.</text>
</comment>
<sequence>MAPTSGGWKSTWPWRATVTAWGLASLPLTAVAIILGAPFLGPKRSFWTFGPLWSRSIFRFFGMHNELAGWEDLPEDIREGRQPVIFMANHESLLDPPVLMGTLPIPAVYLAKHELKWMVPVGWAAMMAGTIFIDRRNREKAVASIAQAARQIRGGKSVVLFPEGTRTRTGDLLPFKKGGFALALEAGTPIVPLGIGGAYHMLPPGSLLVRPWKYAIAVGRPVDPRDFARKEDLMAEVRARIVVLREQARKGTE</sequence>
<dbReference type="InterPro" id="IPR004552">
    <property type="entry name" value="AGP_acyltrans"/>
</dbReference>
<dbReference type="InterPro" id="IPR002123">
    <property type="entry name" value="Plipid/glycerol_acylTrfase"/>
</dbReference>
<evidence type="ECO:0000256" key="8">
    <source>
        <dbReference type="ARBA" id="ARBA00022679"/>
    </source>
</evidence>
<dbReference type="PANTHER" id="PTHR10434:SF64">
    <property type="entry name" value="1-ACYL-SN-GLYCEROL-3-PHOSPHATE ACYLTRANSFERASE-RELATED"/>
    <property type="match status" value="1"/>
</dbReference>
<reference evidence="15" key="1">
    <citation type="journal article" date="2023" name="Int. J. Syst. Evol. Microbiol.">
        <title>Mesoterricola silvestris gen. nov., sp. nov., Mesoterricola sediminis sp. nov., Geothrix oryzae sp. nov., Geothrix edaphica sp. nov., Geothrix rubra sp. nov., and Geothrix limicola sp. nov., six novel members of Acidobacteriota isolated from soils.</title>
        <authorList>
            <person name="Itoh H."/>
            <person name="Sugisawa Y."/>
            <person name="Mise K."/>
            <person name="Xu Z."/>
            <person name="Kuniyasu M."/>
            <person name="Ushijima N."/>
            <person name="Kawano K."/>
            <person name="Kobayashi E."/>
            <person name="Shiratori Y."/>
            <person name="Masuda Y."/>
            <person name="Senoo K."/>
        </authorList>
    </citation>
    <scope>NUCLEOTIDE SEQUENCE [LARGE SCALE GENOMIC DNA]</scope>
    <source>
        <strain evidence="15">W79</strain>
    </source>
</reference>
<comment type="domain">
    <text evidence="11">The HXXXXD motif is essential for acyltransferase activity and may constitute the binding site for the phosphate moiety of the glycerol-3-phosphate.</text>
</comment>
<evidence type="ECO:0000256" key="10">
    <source>
        <dbReference type="ARBA" id="ARBA00023315"/>
    </source>
</evidence>
<feature type="domain" description="Phospholipid/glycerol acyltransferase" evidence="13">
    <location>
        <begin position="84"/>
        <end position="198"/>
    </location>
</feature>
<accession>A0AA48KCL7</accession>
<evidence type="ECO:0000256" key="5">
    <source>
        <dbReference type="ARBA" id="ARBA00013211"/>
    </source>
</evidence>
<evidence type="ECO:0000256" key="12">
    <source>
        <dbReference type="SAM" id="Phobius"/>
    </source>
</evidence>
<keyword evidence="11" id="KW-0594">Phospholipid biosynthesis</keyword>
<dbReference type="GO" id="GO:0003841">
    <property type="term" value="F:1-acylglycerol-3-phosphate O-acyltransferase activity"/>
    <property type="evidence" value="ECO:0007669"/>
    <property type="project" value="UniProtKB-UniRule"/>
</dbReference>
<keyword evidence="12" id="KW-0472">Membrane</keyword>
<evidence type="ECO:0000256" key="9">
    <source>
        <dbReference type="ARBA" id="ARBA00023098"/>
    </source>
</evidence>
<evidence type="ECO:0000313" key="15">
    <source>
        <dbReference type="Proteomes" id="UP001238179"/>
    </source>
</evidence>
<evidence type="ECO:0000259" key="13">
    <source>
        <dbReference type="SMART" id="SM00563"/>
    </source>
</evidence>
<organism evidence="14 15">
    <name type="scientific">Mesoterricola silvestris</name>
    <dbReference type="NCBI Taxonomy" id="2927979"/>
    <lineage>
        <taxon>Bacteria</taxon>
        <taxon>Pseudomonadati</taxon>
        <taxon>Acidobacteriota</taxon>
        <taxon>Holophagae</taxon>
        <taxon>Holophagales</taxon>
        <taxon>Holophagaceae</taxon>
        <taxon>Mesoterricola</taxon>
    </lineage>
</organism>
<name>A0AA48KCL7_9BACT</name>
<evidence type="ECO:0000313" key="14">
    <source>
        <dbReference type="EMBL" id="BDU73643.1"/>
    </source>
</evidence>
<evidence type="ECO:0000256" key="4">
    <source>
        <dbReference type="ARBA" id="ARBA00008655"/>
    </source>
</evidence>
<keyword evidence="10 11" id="KW-0012">Acyltransferase</keyword>
<feature type="transmembrane region" description="Helical" evidence="12">
    <location>
        <begin position="20"/>
        <end position="40"/>
    </location>
</feature>
<dbReference type="Proteomes" id="UP001238179">
    <property type="component" value="Chromosome"/>
</dbReference>
<dbReference type="NCBIfam" id="TIGR00530">
    <property type="entry name" value="AGP_acyltrn"/>
    <property type="match status" value="1"/>
</dbReference>
<keyword evidence="9 11" id="KW-0443">Lipid metabolism</keyword>
<keyword evidence="15" id="KW-1185">Reference proteome</keyword>
<dbReference type="RefSeq" id="WP_316412314.1">
    <property type="nucleotide sequence ID" value="NZ_AP027080.1"/>
</dbReference>
<dbReference type="SUPFAM" id="SSF69593">
    <property type="entry name" value="Glycerol-3-phosphate (1)-acyltransferase"/>
    <property type="match status" value="1"/>
</dbReference>
<comment type="similarity">
    <text evidence="4 11">Belongs to the 1-acyl-sn-glycerol-3-phosphate acyltransferase family.</text>
</comment>
<dbReference type="Pfam" id="PF01553">
    <property type="entry name" value="Acyltransferase"/>
    <property type="match status" value="1"/>
</dbReference>
<keyword evidence="12" id="KW-1133">Transmembrane helix</keyword>
<dbReference type="CDD" id="cd07989">
    <property type="entry name" value="LPLAT_AGPAT-like"/>
    <property type="match status" value="1"/>
</dbReference>
<keyword evidence="8 11" id="KW-0808">Transferase</keyword>
<dbReference type="EC" id="2.3.1.51" evidence="5 11"/>
<keyword evidence="11" id="KW-1208">Phospholipid metabolism</keyword>
<evidence type="ECO:0000256" key="11">
    <source>
        <dbReference type="RuleBase" id="RU361267"/>
    </source>
</evidence>
<evidence type="ECO:0000256" key="6">
    <source>
        <dbReference type="ARBA" id="ARBA00016139"/>
    </source>
</evidence>
<keyword evidence="7 11" id="KW-0444">Lipid biosynthesis</keyword>
<dbReference type="GO" id="GO:0006654">
    <property type="term" value="P:phosphatidic acid biosynthetic process"/>
    <property type="evidence" value="ECO:0007669"/>
    <property type="project" value="TreeGrafter"/>
</dbReference>
<evidence type="ECO:0000256" key="7">
    <source>
        <dbReference type="ARBA" id="ARBA00022516"/>
    </source>
</evidence>
<dbReference type="AlphaFoldDB" id="A0AA48KCL7"/>
<gene>
    <name evidence="14" type="ORF">METEAL_28170</name>
</gene>